<name>A0A1Z4KPY8_ANAVA</name>
<reference evidence="1 2" key="1">
    <citation type="submission" date="2017-06" db="EMBL/GenBank/DDBJ databases">
        <title>Genome sequencing of cyanobaciteial culture collection at National Institute for Environmental Studies (NIES).</title>
        <authorList>
            <person name="Hirose Y."/>
            <person name="Shimura Y."/>
            <person name="Fujisawa T."/>
            <person name="Nakamura Y."/>
            <person name="Kawachi M."/>
        </authorList>
    </citation>
    <scope>NUCLEOTIDE SEQUENCE [LARGE SCALE GENOMIC DNA]</scope>
    <source>
        <strain evidence="1 2">NIES-23</strain>
    </source>
</reference>
<dbReference type="Proteomes" id="UP000217507">
    <property type="component" value="Chromosome"/>
</dbReference>
<gene>
    <name evidence="1" type="ORF">NIES23_38430</name>
</gene>
<proteinExistence type="predicted"/>
<accession>A0A1Z4KPY8</accession>
<organism evidence="1 2">
    <name type="scientific">Trichormus variabilis NIES-23</name>
    <dbReference type="NCBI Taxonomy" id="1973479"/>
    <lineage>
        <taxon>Bacteria</taxon>
        <taxon>Bacillati</taxon>
        <taxon>Cyanobacteriota</taxon>
        <taxon>Cyanophyceae</taxon>
        <taxon>Nostocales</taxon>
        <taxon>Nostocaceae</taxon>
        <taxon>Trichormus</taxon>
    </lineage>
</organism>
<protein>
    <submittedName>
        <fullName evidence="1">Uncharacterized protein</fullName>
    </submittedName>
</protein>
<sequence>MQYLIVIILAIAYTYTIPKSYTNIQDIALHTNMYK</sequence>
<evidence type="ECO:0000313" key="1">
    <source>
        <dbReference type="EMBL" id="BAY71030.1"/>
    </source>
</evidence>
<dbReference type="AlphaFoldDB" id="A0A1Z4KPY8"/>
<dbReference type="EMBL" id="AP018216">
    <property type="protein sequence ID" value="BAY71030.1"/>
    <property type="molecule type" value="Genomic_DNA"/>
</dbReference>
<evidence type="ECO:0000313" key="2">
    <source>
        <dbReference type="Proteomes" id="UP000217507"/>
    </source>
</evidence>